<evidence type="ECO:0000313" key="12">
    <source>
        <dbReference type="Proteomes" id="UP001597402"/>
    </source>
</evidence>
<organism evidence="11 12">
    <name type="scientific">Blastococcus deserti</name>
    <dbReference type="NCBI Taxonomy" id="2259033"/>
    <lineage>
        <taxon>Bacteria</taxon>
        <taxon>Bacillati</taxon>
        <taxon>Actinomycetota</taxon>
        <taxon>Actinomycetes</taxon>
        <taxon>Geodermatophilales</taxon>
        <taxon>Geodermatophilaceae</taxon>
        <taxon>Blastococcus</taxon>
    </lineage>
</organism>
<dbReference type="NCBIfam" id="NF003297">
    <property type="entry name" value="PRK04296.1-2"/>
    <property type="match status" value="1"/>
</dbReference>
<accession>A0ABW4XE75</accession>
<dbReference type="Gene3D" id="3.40.50.300">
    <property type="entry name" value="P-loop containing nucleotide triphosphate hydrolases"/>
    <property type="match status" value="1"/>
</dbReference>
<dbReference type="Proteomes" id="UP001597402">
    <property type="component" value="Unassembled WGS sequence"/>
</dbReference>
<evidence type="ECO:0000256" key="10">
    <source>
        <dbReference type="SAM" id="MobiDB-lite"/>
    </source>
</evidence>
<keyword evidence="5 8" id="KW-0547">Nucleotide-binding</keyword>
<evidence type="ECO:0000313" key="11">
    <source>
        <dbReference type="EMBL" id="MFD2093742.1"/>
    </source>
</evidence>
<evidence type="ECO:0000256" key="5">
    <source>
        <dbReference type="ARBA" id="ARBA00022741"/>
    </source>
</evidence>
<evidence type="ECO:0000256" key="4">
    <source>
        <dbReference type="ARBA" id="ARBA00022679"/>
    </source>
</evidence>
<sequence length="280" mass="29884">MSRDAAEVDAGKVGAAEVEAAEVGAAGGVAGNPGDEPVDDSALSPVPPALSSVPASGDRWRHPAPAHLRFFHGPMNCGKSTLALQVDHNHSRQGRHGMLVTQGDRSSEPRISSRVGLSRDATEIDGGTDLRRLVRGRWAAGHRVDYLIVDEAQFLTATQVDQLAELVDQWHVDVYAFGLTTDFRTRLFPGTQRLLELADDVQRVQVEVLCWCGLPGLLNARVVDGAMVRSGETVVVADTAPAELPGTEAPAVRYQVLCRRHYVLGELGPTPAGPGQLALP</sequence>
<dbReference type="PANTHER" id="PTHR11441:SF0">
    <property type="entry name" value="THYMIDINE KINASE, CYTOSOLIC"/>
    <property type="match status" value="1"/>
</dbReference>
<dbReference type="EMBL" id="JBHUHP010000028">
    <property type="protein sequence ID" value="MFD2093742.1"/>
    <property type="molecule type" value="Genomic_DNA"/>
</dbReference>
<dbReference type="Pfam" id="PF00265">
    <property type="entry name" value="TK"/>
    <property type="match status" value="1"/>
</dbReference>
<name>A0ABW4XE75_9ACTN</name>
<gene>
    <name evidence="11" type="ORF">ACFSHS_19445</name>
</gene>
<keyword evidence="12" id="KW-1185">Reference proteome</keyword>
<keyword evidence="4 8" id="KW-0808">Transferase</keyword>
<evidence type="ECO:0000256" key="3">
    <source>
        <dbReference type="ARBA" id="ARBA00022634"/>
    </source>
</evidence>
<dbReference type="RefSeq" id="WP_376879695.1">
    <property type="nucleotide sequence ID" value="NZ_JBHUHP010000028.1"/>
</dbReference>
<evidence type="ECO:0000256" key="1">
    <source>
        <dbReference type="ARBA" id="ARBA00007587"/>
    </source>
</evidence>
<keyword evidence="6 8" id="KW-0418">Kinase</keyword>
<evidence type="ECO:0000256" key="6">
    <source>
        <dbReference type="ARBA" id="ARBA00022777"/>
    </source>
</evidence>
<proteinExistence type="inferred from homology"/>
<dbReference type="PANTHER" id="PTHR11441">
    <property type="entry name" value="THYMIDINE KINASE"/>
    <property type="match status" value="1"/>
</dbReference>
<keyword evidence="7 8" id="KW-0067">ATP-binding</keyword>
<evidence type="ECO:0000256" key="8">
    <source>
        <dbReference type="RuleBase" id="RU000544"/>
    </source>
</evidence>
<feature type="compositionally biased region" description="Low complexity" evidence="10">
    <location>
        <begin position="41"/>
        <end position="56"/>
    </location>
</feature>
<dbReference type="InterPro" id="IPR027417">
    <property type="entry name" value="P-loop_NTPase"/>
</dbReference>
<evidence type="ECO:0000256" key="2">
    <source>
        <dbReference type="ARBA" id="ARBA00012118"/>
    </source>
</evidence>
<comment type="similarity">
    <text evidence="1 9">Belongs to the thymidine kinase family.</text>
</comment>
<dbReference type="EC" id="2.7.1.21" evidence="2 8"/>
<keyword evidence="3 8" id="KW-0237">DNA synthesis</keyword>
<dbReference type="SUPFAM" id="SSF52540">
    <property type="entry name" value="P-loop containing nucleoside triphosphate hydrolases"/>
    <property type="match status" value="1"/>
</dbReference>
<dbReference type="GO" id="GO:0004797">
    <property type="term" value="F:thymidine kinase activity"/>
    <property type="evidence" value="ECO:0007669"/>
    <property type="project" value="UniProtKB-EC"/>
</dbReference>
<comment type="catalytic activity">
    <reaction evidence="8">
        <text>thymidine + ATP = dTMP + ADP + H(+)</text>
        <dbReference type="Rhea" id="RHEA:19129"/>
        <dbReference type="ChEBI" id="CHEBI:15378"/>
        <dbReference type="ChEBI" id="CHEBI:17748"/>
        <dbReference type="ChEBI" id="CHEBI:30616"/>
        <dbReference type="ChEBI" id="CHEBI:63528"/>
        <dbReference type="ChEBI" id="CHEBI:456216"/>
        <dbReference type="EC" id="2.7.1.21"/>
    </reaction>
</comment>
<comment type="caution">
    <text evidence="11">The sequence shown here is derived from an EMBL/GenBank/DDBJ whole genome shotgun (WGS) entry which is preliminary data.</text>
</comment>
<dbReference type="InterPro" id="IPR001267">
    <property type="entry name" value="Thymidine_kinase"/>
</dbReference>
<protein>
    <recommendedName>
        <fullName evidence="2 8">Thymidine kinase</fullName>
        <ecNumber evidence="2 8">2.7.1.21</ecNumber>
    </recommendedName>
</protein>
<evidence type="ECO:0000256" key="7">
    <source>
        <dbReference type="ARBA" id="ARBA00022840"/>
    </source>
</evidence>
<feature type="region of interest" description="Disordered" evidence="10">
    <location>
        <begin position="25"/>
        <end position="59"/>
    </location>
</feature>
<reference evidence="12" key="1">
    <citation type="journal article" date="2019" name="Int. J. Syst. Evol. Microbiol.">
        <title>The Global Catalogue of Microorganisms (GCM) 10K type strain sequencing project: providing services to taxonomists for standard genome sequencing and annotation.</title>
        <authorList>
            <consortium name="The Broad Institute Genomics Platform"/>
            <consortium name="The Broad Institute Genome Sequencing Center for Infectious Disease"/>
            <person name="Wu L."/>
            <person name="Ma J."/>
        </authorList>
    </citation>
    <scope>NUCLEOTIDE SEQUENCE [LARGE SCALE GENOMIC DNA]</scope>
    <source>
        <strain evidence="12">JCM 3338</strain>
    </source>
</reference>
<evidence type="ECO:0000256" key="9">
    <source>
        <dbReference type="RuleBase" id="RU004165"/>
    </source>
</evidence>